<organism evidence="1 2">
    <name type="scientific">Glutamicibacter protophormiae</name>
    <name type="common">Brevibacterium protophormiae</name>
    <dbReference type="NCBI Taxonomy" id="37930"/>
    <lineage>
        <taxon>Bacteria</taxon>
        <taxon>Bacillati</taxon>
        <taxon>Actinomycetota</taxon>
        <taxon>Actinomycetes</taxon>
        <taxon>Micrococcales</taxon>
        <taxon>Micrococcaceae</taxon>
        <taxon>Glutamicibacter</taxon>
    </lineage>
</organism>
<sequence length="49" mass="5770">MIGMLIITIPVEFRFLRGSLDQLIDHDGQNHGDDQREDVEDNYFMRVGY</sequence>
<comment type="caution">
    <text evidence="1">The sequence shown here is derived from an EMBL/GenBank/DDBJ whole genome shotgun (WGS) entry which is preliminary data.</text>
</comment>
<evidence type="ECO:0000313" key="1">
    <source>
        <dbReference type="EMBL" id="MBP2398745.1"/>
    </source>
</evidence>
<reference evidence="1 2" key="1">
    <citation type="submission" date="2021-03" db="EMBL/GenBank/DDBJ databases">
        <title>Sequencing the genomes of 1000 actinobacteria strains.</title>
        <authorList>
            <person name="Klenk H.-P."/>
        </authorList>
    </citation>
    <scope>NUCLEOTIDE SEQUENCE [LARGE SCALE GENOMIC DNA]</scope>
    <source>
        <strain evidence="1 2">DSM 20168</strain>
    </source>
</reference>
<keyword evidence="2" id="KW-1185">Reference proteome</keyword>
<dbReference type="RefSeq" id="WP_188947523.1">
    <property type="nucleotide sequence ID" value="NZ_BMPH01000003.1"/>
</dbReference>
<gene>
    <name evidence="1" type="ORF">JOF39_001826</name>
</gene>
<accession>A0ABS4XQS7</accession>
<name>A0ABS4XQS7_GLUPR</name>
<protein>
    <submittedName>
        <fullName evidence="1">Uncharacterized protein</fullName>
    </submittedName>
</protein>
<dbReference type="EMBL" id="JAGIOJ010000001">
    <property type="protein sequence ID" value="MBP2398745.1"/>
    <property type="molecule type" value="Genomic_DNA"/>
</dbReference>
<dbReference type="Proteomes" id="UP001195422">
    <property type="component" value="Unassembled WGS sequence"/>
</dbReference>
<proteinExistence type="predicted"/>
<evidence type="ECO:0000313" key="2">
    <source>
        <dbReference type="Proteomes" id="UP001195422"/>
    </source>
</evidence>